<name>A0ABV8RRU4_9SPHN</name>
<dbReference type="InterPro" id="IPR036318">
    <property type="entry name" value="FAD-bd_PCMH-like_sf"/>
</dbReference>
<dbReference type="InterPro" id="IPR005170">
    <property type="entry name" value="Transptr-assoc_dom"/>
</dbReference>
<keyword evidence="8" id="KW-1185">Reference proteome</keyword>
<dbReference type="Gene3D" id="3.10.580.10">
    <property type="entry name" value="CBS-domain"/>
    <property type="match status" value="1"/>
</dbReference>
<dbReference type="Proteomes" id="UP001595828">
    <property type="component" value="Unassembled WGS sequence"/>
</dbReference>
<dbReference type="Pfam" id="PF03471">
    <property type="entry name" value="CorC_HlyC"/>
    <property type="match status" value="1"/>
</dbReference>
<dbReference type="CDD" id="cd04590">
    <property type="entry name" value="CBS_pair_CorC_HlyC_assoc"/>
    <property type="match status" value="1"/>
</dbReference>
<dbReference type="PANTHER" id="PTHR22777">
    <property type="entry name" value="HEMOLYSIN-RELATED"/>
    <property type="match status" value="1"/>
</dbReference>
<dbReference type="Gene3D" id="3.30.465.10">
    <property type="match status" value="1"/>
</dbReference>
<dbReference type="InterPro" id="IPR044751">
    <property type="entry name" value="Ion_transp-like_CBS"/>
</dbReference>
<evidence type="ECO:0000256" key="3">
    <source>
        <dbReference type="ARBA" id="ARBA00023122"/>
    </source>
</evidence>
<comment type="caution">
    <text evidence="7">The sequence shown here is derived from an EMBL/GenBank/DDBJ whole genome shotgun (WGS) entry which is preliminary data.</text>
</comment>
<evidence type="ECO:0000313" key="8">
    <source>
        <dbReference type="Proteomes" id="UP001595828"/>
    </source>
</evidence>
<evidence type="ECO:0000259" key="6">
    <source>
        <dbReference type="PROSITE" id="PS51371"/>
    </source>
</evidence>
<evidence type="ECO:0000256" key="4">
    <source>
        <dbReference type="PROSITE-ProRule" id="PRU00703"/>
    </source>
</evidence>
<protein>
    <submittedName>
        <fullName evidence="7">Hemolysin family protein</fullName>
    </submittedName>
</protein>
<keyword evidence="2" id="KW-0677">Repeat</keyword>
<evidence type="ECO:0000313" key="7">
    <source>
        <dbReference type="EMBL" id="MFC4296115.1"/>
    </source>
</evidence>
<dbReference type="PANTHER" id="PTHR22777:SF27">
    <property type="entry name" value="MAGNESIUM AND COBALT EFFLUX PROTEIN CORC"/>
    <property type="match status" value="1"/>
</dbReference>
<feature type="domain" description="CBS" evidence="6">
    <location>
        <begin position="97"/>
        <end position="160"/>
    </location>
</feature>
<feature type="region of interest" description="Disordered" evidence="5">
    <location>
        <begin position="1"/>
        <end position="26"/>
    </location>
</feature>
<dbReference type="Pfam" id="PF00571">
    <property type="entry name" value="CBS"/>
    <property type="match status" value="2"/>
</dbReference>
<organism evidence="7 8">
    <name type="scientific">Novosphingobium tardum</name>
    <dbReference type="NCBI Taxonomy" id="1538021"/>
    <lineage>
        <taxon>Bacteria</taxon>
        <taxon>Pseudomonadati</taxon>
        <taxon>Pseudomonadota</taxon>
        <taxon>Alphaproteobacteria</taxon>
        <taxon>Sphingomonadales</taxon>
        <taxon>Sphingomonadaceae</taxon>
        <taxon>Novosphingobium</taxon>
    </lineage>
</organism>
<dbReference type="SMART" id="SM00116">
    <property type="entry name" value="CBS"/>
    <property type="match status" value="2"/>
</dbReference>
<dbReference type="InterPro" id="IPR016169">
    <property type="entry name" value="FAD-bd_PCMH_sub2"/>
</dbReference>
<evidence type="ECO:0000256" key="1">
    <source>
        <dbReference type="ARBA" id="ARBA00006446"/>
    </source>
</evidence>
<evidence type="ECO:0000256" key="2">
    <source>
        <dbReference type="ARBA" id="ARBA00022737"/>
    </source>
</evidence>
<dbReference type="SUPFAM" id="SSF54631">
    <property type="entry name" value="CBS-domain pair"/>
    <property type="match status" value="1"/>
</dbReference>
<dbReference type="EMBL" id="JBHSDR010000006">
    <property type="protein sequence ID" value="MFC4296115.1"/>
    <property type="molecule type" value="Genomic_DNA"/>
</dbReference>
<dbReference type="SUPFAM" id="SSF56176">
    <property type="entry name" value="FAD-binding/transporter-associated domain-like"/>
    <property type="match status" value="1"/>
</dbReference>
<dbReference type="InterPro" id="IPR046342">
    <property type="entry name" value="CBS_dom_sf"/>
</dbReference>
<sequence length="321" mass="34746">MPEGGGPGGEGRPGDSDTGKSEGRSDANRALWRALKSFFGRSEADQSLRAQLEEVIDEHEGDSSEAAAAASGDLSPIERQMVRNLLHFSEHDADDVAIPRGEIIAISASASFAELVAAFAEHGHSRMPVYADSLDEVVGMVHIKDVFPIIAEMRHGERAEPEDWSSLMRQPLFVPQARGALDVLADMRASRIHLAVVVDEYSGTDGIITIEDLVEEIVGEIEDEHDDEPEVMLVPLDGGMWDADARAELDDVAETIDPRLAEVEEDIDTLGGLAVILAGHVPQPGAVLDHQSGWKLEVTAGNERHVSRLRLHPPQTAEAQE</sequence>
<feature type="compositionally biased region" description="Gly residues" evidence="5">
    <location>
        <begin position="1"/>
        <end position="11"/>
    </location>
</feature>
<keyword evidence="3 4" id="KW-0129">CBS domain</keyword>
<dbReference type="RefSeq" id="WP_379539565.1">
    <property type="nucleotide sequence ID" value="NZ_JBHSDR010000006.1"/>
</dbReference>
<evidence type="ECO:0000256" key="5">
    <source>
        <dbReference type="SAM" id="MobiDB-lite"/>
    </source>
</evidence>
<proteinExistence type="inferred from homology"/>
<gene>
    <name evidence="7" type="ORF">ACFO0A_13730</name>
</gene>
<dbReference type="PROSITE" id="PS51371">
    <property type="entry name" value="CBS"/>
    <property type="match status" value="2"/>
</dbReference>
<accession>A0ABV8RRU4</accession>
<feature type="domain" description="CBS" evidence="6">
    <location>
        <begin position="167"/>
        <end position="224"/>
    </location>
</feature>
<dbReference type="InterPro" id="IPR000644">
    <property type="entry name" value="CBS_dom"/>
</dbReference>
<dbReference type="SMART" id="SM01091">
    <property type="entry name" value="CorC_HlyC"/>
    <property type="match status" value="1"/>
</dbReference>
<feature type="compositionally biased region" description="Basic and acidic residues" evidence="5">
    <location>
        <begin position="12"/>
        <end position="26"/>
    </location>
</feature>
<reference evidence="8" key="1">
    <citation type="journal article" date="2019" name="Int. J. Syst. Evol. Microbiol.">
        <title>The Global Catalogue of Microorganisms (GCM) 10K type strain sequencing project: providing services to taxonomists for standard genome sequencing and annotation.</title>
        <authorList>
            <consortium name="The Broad Institute Genomics Platform"/>
            <consortium name="The Broad Institute Genome Sequencing Center for Infectious Disease"/>
            <person name="Wu L."/>
            <person name="Ma J."/>
        </authorList>
    </citation>
    <scope>NUCLEOTIDE SEQUENCE [LARGE SCALE GENOMIC DNA]</scope>
    <source>
        <strain evidence="8">CGMCC 1.12989</strain>
    </source>
</reference>
<comment type="similarity">
    <text evidence="1">Belongs to the UPF0053 family. Hemolysin C subfamily.</text>
</comment>